<reference evidence="1" key="1">
    <citation type="submission" date="2023-04" db="EMBL/GenBank/DDBJ databases">
        <title>Ambrosiozyma monospora NBRC 10751.</title>
        <authorList>
            <person name="Ichikawa N."/>
            <person name="Sato H."/>
            <person name="Tonouchi N."/>
        </authorList>
    </citation>
    <scope>NUCLEOTIDE SEQUENCE</scope>
    <source>
        <strain evidence="1">NBRC 10751</strain>
    </source>
</reference>
<dbReference type="Proteomes" id="UP001165064">
    <property type="component" value="Unassembled WGS sequence"/>
</dbReference>
<gene>
    <name evidence="1" type="ORF">Amon02_001128100</name>
</gene>
<keyword evidence="2" id="KW-1185">Reference proteome</keyword>
<organism evidence="1 2">
    <name type="scientific">Ambrosiozyma monospora</name>
    <name type="common">Yeast</name>
    <name type="synonym">Endomycopsis monosporus</name>
    <dbReference type="NCBI Taxonomy" id="43982"/>
    <lineage>
        <taxon>Eukaryota</taxon>
        <taxon>Fungi</taxon>
        <taxon>Dikarya</taxon>
        <taxon>Ascomycota</taxon>
        <taxon>Saccharomycotina</taxon>
        <taxon>Pichiomycetes</taxon>
        <taxon>Pichiales</taxon>
        <taxon>Pichiaceae</taxon>
        <taxon>Ambrosiozyma</taxon>
    </lineage>
</organism>
<name>A0ACB5U3Z0_AMBMO</name>
<sequence length="156" mass="16953">MGTRSGWGTWSAWSSWRTWSTIDRTRTWGTWSTGRFTRNSDSGRDNLTVAGVDSFGFNTGSNDSSNLVTRGSGDGVNNKVTWSTWSTVTGTRTWGTWSGVFTWDSESGSDDLTVGSEDGFGFNTGSNNSGDLVIRGRCDGVNNSITWSSWGTVTRT</sequence>
<accession>A0ACB5U3Z0</accession>
<proteinExistence type="predicted"/>
<dbReference type="EMBL" id="BSXS01011935">
    <property type="protein sequence ID" value="GMF01528.1"/>
    <property type="molecule type" value="Genomic_DNA"/>
</dbReference>
<evidence type="ECO:0000313" key="1">
    <source>
        <dbReference type="EMBL" id="GMF01528.1"/>
    </source>
</evidence>
<protein>
    <submittedName>
        <fullName evidence="1">Unnamed protein product</fullName>
    </submittedName>
</protein>
<evidence type="ECO:0000313" key="2">
    <source>
        <dbReference type="Proteomes" id="UP001165064"/>
    </source>
</evidence>
<comment type="caution">
    <text evidence="1">The sequence shown here is derived from an EMBL/GenBank/DDBJ whole genome shotgun (WGS) entry which is preliminary data.</text>
</comment>